<evidence type="ECO:0008006" key="4">
    <source>
        <dbReference type="Google" id="ProtNLM"/>
    </source>
</evidence>
<dbReference type="Gene3D" id="3.30.710.10">
    <property type="entry name" value="Potassium Channel Kv1.1, Chain A"/>
    <property type="match status" value="1"/>
</dbReference>
<gene>
    <name evidence="2" type="ORF">LMH87_004620</name>
</gene>
<keyword evidence="3" id="KW-1185">Reference proteome</keyword>
<organism evidence="2 3">
    <name type="scientific">Akanthomyces muscarius</name>
    <name type="common">Entomopathogenic fungus</name>
    <name type="synonym">Lecanicillium muscarium</name>
    <dbReference type="NCBI Taxonomy" id="2231603"/>
    <lineage>
        <taxon>Eukaryota</taxon>
        <taxon>Fungi</taxon>
        <taxon>Dikarya</taxon>
        <taxon>Ascomycota</taxon>
        <taxon>Pezizomycotina</taxon>
        <taxon>Sordariomycetes</taxon>
        <taxon>Hypocreomycetidae</taxon>
        <taxon>Hypocreales</taxon>
        <taxon>Cordycipitaceae</taxon>
        <taxon>Akanthomyces</taxon>
    </lineage>
</organism>
<accession>A0A9W8UIA3</accession>
<dbReference type="InterPro" id="IPR011333">
    <property type="entry name" value="SKP1/BTB/POZ_sf"/>
</dbReference>
<feature type="region of interest" description="Disordered" evidence="1">
    <location>
        <begin position="106"/>
        <end position="134"/>
    </location>
</feature>
<evidence type="ECO:0000313" key="2">
    <source>
        <dbReference type="EMBL" id="KAJ4145784.1"/>
    </source>
</evidence>
<evidence type="ECO:0000313" key="3">
    <source>
        <dbReference type="Proteomes" id="UP001144673"/>
    </source>
</evidence>
<protein>
    <recommendedName>
        <fullName evidence="4">BTB domain-containing protein</fullName>
    </recommendedName>
</protein>
<dbReference type="KEGG" id="amus:LMH87_004620"/>
<dbReference type="Proteomes" id="UP001144673">
    <property type="component" value="Chromosome 2"/>
</dbReference>
<dbReference type="EMBL" id="JAJHUN010000011">
    <property type="protein sequence ID" value="KAJ4145784.1"/>
    <property type="molecule type" value="Genomic_DNA"/>
</dbReference>
<reference evidence="2" key="1">
    <citation type="journal article" date="2023" name="Access Microbiol">
        <title>De-novo genome assembly for Akanthomyces muscarius, a biocontrol agent of insect agricultural pests.</title>
        <authorList>
            <person name="Erdos Z."/>
            <person name="Studholme D.J."/>
            <person name="Raymond B."/>
            <person name="Sharma M."/>
        </authorList>
    </citation>
    <scope>NUCLEOTIDE SEQUENCE</scope>
    <source>
        <strain evidence="2">Ve6</strain>
    </source>
</reference>
<proteinExistence type="predicted"/>
<name>A0A9W8UIA3_AKAMU</name>
<dbReference type="RefSeq" id="XP_056049454.1">
    <property type="nucleotide sequence ID" value="XM_056195868.1"/>
</dbReference>
<dbReference type="GeneID" id="80891779"/>
<sequence>MVAVAKVYVLADYYGIDNLMQVCIDNLRELMRYNKETSVIVEAIKFCFVEHALPKLREAMLEYCAAHLSYLIMDSEFTKLVKKDPTIMLLLTKRFMRLLECETADSTDEQWKEIQGEKKKRMRPRISPSGSQST</sequence>
<dbReference type="AlphaFoldDB" id="A0A9W8UIA3"/>
<comment type="caution">
    <text evidence="2">The sequence shown here is derived from an EMBL/GenBank/DDBJ whole genome shotgun (WGS) entry which is preliminary data.</text>
</comment>
<evidence type="ECO:0000256" key="1">
    <source>
        <dbReference type="SAM" id="MobiDB-lite"/>
    </source>
</evidence>